<evidence type="ECO:0000256" key="3">
    <source>
        <dbReference type="ARBA" id="ARBA00022840"/>
    </source>
</evidence>
<keyword evidence="2 4" id="KW-0547">Nucleotide-binding</keyword>
<dbReference type="InterPro" id="IPR011761">
    <property type="entry name" value="ATP-grasp"/>
</dbReference>
<keyword evidence="7" id="KW-1185">Reference proteome</keyword>
<dbReference type="Proteomes" id="UP000035050">
    <property type="component" value="Chromosome"/>
</dbReference>
<proteinExistence type="predicted"/>
<protein>
    <recommendedName>
        <fullName evidence="5">ATP-grasp domain-containing protein</fullName>
    </recommendedName>
</protein>
<keyword evidence="3 4" id="KW-0067">ATP-binding</keyword>
<reference evidence="6" key="1">
    <citation type="submission" date="2016-06" db="EMBL/GenBank/DDBJ databases">
        <title>Pandoraea oxalativorans DSM 23570 Genome Sequencing.</title>
        <authorList>
            <person name="Ee R."/>
            <person name="Lim Y.-L."/>
            <person name="Yong D."/>
            <person name="Yin W.-F."/>
            <person name="Chan K.-G."/>
        </authorList>
    </citation>
    <scope>NUCLEOTIDE SEQUENCE</scope>
    <source>
        <strain evidence="6">DSM 23570</strain>
    </source>
</reference>
<organism evidence="6 7">
    <name type="scientific">Pandoraea oxalativorans</name>
    <dbReference type="NCBI Taxonomy" id="573737"/>
    <lineage>
        <taxon>Bacteria</taxon>
        <taxon>Pseudomonadati</taxon>
        <taxon>Pseudomonadota</taxon>
        <taxon>Betaproteobacteria</taxon>
        <taxon>Burkholderiales</taxon>
        <taxon>Burkholderiaceae</taxon>
        <taxon>Pandoraea</taxon>
    </lineage>
</organism>
<dbReference type="GO" id="GO:0046872">
    <property type="term" value="F:metal ion binding"/>
    <property type="evidence" value="ECO:0007669"/>
    <property type="project" value="InterPro"/>
</dbReference>
<dbReference type="PANTHER" id="PTHR43585:SF2">
    <property type="entry name" value="ATP-GRASP ENZYME FSQD"/>
    <property type="match status" value="1"/>
</dbReference>
<evidence type="ECO:0000256" key="4">
    <source>
        <dbReference type="PROSITE-ProRule" id="PRU00409"/>
    </source>
</evidence>
<feature type="domain" description="ATP-grasp" evidence="5">
    <location>
        <begin position="153"/>
        <end position="343"/>
    </location>
</feature>
<dbReference type="EMBL" id="CP011253">
    <property type="protein sequence ID" value="AKC69664.1"/>
    <property type="molecule type" value="Genomic_DNA"/>
</dbReference>
<gene>
    <name evidence="6" type="ORF">MB84_09500</name>
</gene>
<evidence type="ECO:0000313" key="7">
    <source>
        <dbReference type="Proteomes" id="UP000035050"/>
    </source>
</evidence>
<accession>A0A0E3U618</accession>
<dbReference type="PATRIC" id="fig|573737.6.peg.2765"/>
<dbReference type="Pfam" id="PF13535">
    <property type="entry name" value="ATP-grasp_4"/>
    <property type="match status" value="1"/>
</dbReference>
<dbReference type="PANTHER" id="PTHR43585">
    <property type="entry name" value="FUMIPYRROLE BIOSYNTHESIS PROTEIN C"/>
    <property type="match status" value="1"/>
</dbReference>
<dbReference type="InterPro" id="IPR040570">
    <property type="entry name" value="LAL_C2"/>
</dbReference>
<dbReference type="AlphaFoldDB" id="A0A0E3U618"/>
<sequence>MRKTTGSALIGGEEVSVWWLPSCRVKETEMEYGVKSFVLSVDTLGATTDLLLDAAEFYQQGLIVLTSSPDQLLDEIGRERASAAALQLVSVDFGAPEEVQNTVRSLAKQYRLAGVMIQSDRAAVLGACIAQDLGLPAHPVSTMRVCRDKSQTRRALAAAGIRSILFSEVTSSVWALEKAEAIGYPLIVKDPSGTGSANVFVVNNASELADATAEILATRNSVLLEEFLRGPLFSAECVIRNGGVTILGYSNRELTEFPDFNELGLTFPADIPPKWKEKAHTYVESVSKAVGLRNGFAHIEFILTNDGPQVVEVNPRMGGIGLGRMLSLALRDNVFKIAVALSLGLTPPVPLTSKGIHVGCKILGAKSKGRIRSIRGVEALGGFPGFTSLNLVRRPGDIVASARDYRNTVGYLLSTGETPSLAYDYARAAAATIVIETQIA</sequence>
<evidence type="ECO:0000256" key="2">
    <source>
        <dbReference type="ARBA" id="ARBA00022741"/>
    </source>
</evidence>
<dbReference type="Gene3D" id="3.30.470.20">
    <property type="entry name" value="ATP-grasp fold, B domain"/>
    <property type="match status" value="1"/>
</dbReference>
<evidence type="ECO:0000313" key="6">
    <source>
        <dbReference type="EMBL" id="AKC69664.1"/>
    </source>
</evidence>
<dbReference type="PROSITE" id="PS50975">
    <property type="entry name" value="ATP_GRASP"/>
    <property type="match status" value="1"/>
</dbReference>
<dbReference type="GO" id="GO:0016874">
    <property type="term" value="F:ligase activity"/>
    <property type="evidence" value="ECO:0007669"/>
    <property type="project" value="UniProtKB-KW"/>
</dbReference>
<dbReference type="KEGG" id="pox:MB84_09500"/>
<keyword evidence="1" id="KW-0436">Ligase</keyword>
<dbReference type="SUPFAM" id="SSF56059">
    <property type="entry name" value="Glutathione synthetase ATP-binding domain-like"/>
    <property type="match status" value="1"/>
</dbReference>
<name>A0A0E3U618_9BURK</name>
<dbReference type="GO" id="GO:0005524">
    <property type="term" value="F:ATP binding"/>
    <property type="evidence" value="ECO:0007669"/>
    <property type="project" value="UniProtKB-UniRule"/>
</dbReference>
<dbReference type="OrthoDB" id="9803907at2"/>
<dbReference type="SMART" id="SM01209">
    <property type="entry name" value="GARS_A"/>
    <property type="match status" value="1"/>
</dbReference>
<evidence type="ECO:0000259" key="5">
    <source>
        <dbReference type="PROSITE" id="PS50975"/>
    </source>
</evidence>
<dbReference type="Pfam" id="PF18603">
    <property type="entry name" value="LAL_C2"/>
    <property type="match status" value="1"/>
</dbReference>
<evidence type="ECO:0000256" key="1">
    <source>
        <dbReference type="ARBA" id="ARBA00022598"/>
    </source>
</evidence>
<dbReference type="InterPro" id="IPR052032">
    <property type="entry name" value="ATP-dep_AA_Ligase"/>
</dbReference>
<dbReference type="HOGENOM" id="CLU_052180_0_0_4"/>